<name>Q14W37_9VIRU</name>
<dbReference type="EMBL" id="DQ665652">
    <property type="protein sequence ID" value="ABG25666.1"/>
    <property type="molecule type" value="Genomic_DNA"/>
</dbReference>
<dbReference type="GeneID" id="5179430"/>
<dbReference type="RefSeq" id="YP_656577.1">
    <property type="nucleotide sequence ID" value="NC_008210.1"/>
</dbReference>
<proteinExistence type="predicted"/>
<dbReference type="Proteomes" id="UP000120576">
    <property type="component" value="Genome"/>
</dbReference>
<evidence type="ECO:0000313" key="2">
    <source>
        <dbReference type="Proteomes" id="UP000120576"/>
    </source>
</evidence>
<protein>
    <submittedName>
        <fullName evidence="1">ORF69</fullName>
    </submittedName>
</protein>
<keyword evidence="2" id="KW-1185">Reference proteome</keyword>
<accession>Q14W37</accession>
<dbReference type="KEGG" id="vg:5179430"/>
<organism evidence="1 2">
    <name type="scientific">Ranid herpesvirus 2</name>
    <dbReference type="NCBI Taxonomy" id="389214"/>
    <lineage>
        <taxon>Viruses</taxon>
        <taxon>Duplodnaviria</taxon>
        <taxon>Heunggongvirae</taxon>
        <taxon>Peploviricota</taxon>
        <taxon>Herviviricetes</taxon>
        <taxon>Herpesvirales</taxon>
        <taxon>Alloherpesviridae</taxon>
        <taxon>Batravirus</taxon>
        <taxon>Batravirus ranidallo2</taxon>
    </lineage>
</organism>
<evidence type="ECO:0000313" key="1">
    <source>
        <dbReference type="EMBL" id="ABG25666.1"/>
    </source>
</evidence>
<sequence length="244" mass="27875">MCDLHKKAADRVRQIFEGPMPADTLHVYLHRCYLTAFAYYYRFYRHEMLSHNTRLFNESMRQEVEKICTAWNSPIQLQLTAHACAATMMFYVTPNDIENILMGSLPVPHWNHDLQLAAFSAASMSYNSLCNVETLLRFTCPDDLCGLTLALELTVCHLAPTPSLARCCPQGMALYSLKRYLSGDDDVMGAYDKDLVWELLACSFGVLNLKNLRSLRKNVRPPLPPMEQAFPNLYARLSEAERRA</sequence>
<reference evidence="1 2" key="1">
    <citation type="journal article" date="2006" name="J. Gen. Virol.">
        <title>Genome sequences of two frog herpesviruses.</title>
        <authorList>
            <person name="Davison A.J."/>
            <person name="Cunningham C."/>
            <person name="Sauerbier W."/>
            <person name="McKinnell R.G."/>
        </authorList>
    </citation>
    <scope>NUCLEOTIDE SEQUENCE [LARGE SCALE GENOMIC DNA]</scope>
    <source>
        <strain evidence="1">ATCC VR-568</strain>
    </source>
</reference>